<name>A0ABT8SIK3_9CAUL</name>
<gene>
    <name evidence="2" type="ORF">Q0812_02990</name>
</gene>
<dbReference type="Pfam" id="PF06197">
    <property type="entry name" value="DUF998"/>
    <property type="match status" value="1"/>
</dbReference>
<keyword evidence="1" id="KW-1133">Transmembrane helix</keyword>
<feature type="transmembrane region" description="Helical" evidence="1">
    <location>
        <begin position="63"/>
        <end position="85"/>
    </location>
</feature>
<proteinExistence type="predicted"/>
<keyword evidence="1" id="KW-0472">Membrane</keyword>
<dbReference type="EMBL" id="JAUKTR010000001">
    <property type="protein sequence ID" value="MDO1558392.1"/>
    <property type="molecule type" value="Genomic_DNA"/>
</dbReference>
<feature type="transmembrane region" description="Helical" evidence="1">
    <location>
        <begin position="124"/>
        <end position="143"/>
    </location>
</feature>
<keyword evidence="3" id="KW-1185">Reference proteome</keyword>
<evidence type="ECO:0000313" key="3">
    <source>
        <dbReference type="Proteomes" id="UP001169063"/>
    </source>
</evidence>
<protein>
    <submittedName>
        <fullName evidence="2">DUF998 domain-containing protein</fullName>
    </submittedName>
</protein>
<evidence type="ECO:0000256" key="1">
    <source>
        <dbReference type="SAM" id="Phobius"/>
    </source>
</evidence>
<feature type="transmembrane region" description="Helical" evidence="1">
    <location>
        <begin position="155"/>
        <end position="178"/>
    </location>
</feature>
<comment type="caution">
    <text evidence="2">The sequence shown here is derived from an EMBL/GenBank/DDBJ whole genome shotgun (WGS) entry which is preliminary data.</text>
</comment>
<reference evidence="2" key="1">
    <citation type="submission" date="2023-07" db="EMBL/GenBank/DDBJ databases">
        <title>Brevundimonas soil sp. nov., isolated from the soil of chemical plant.</title>
        <authorList>
            <person name="Wu N."/>
        </authorList>
    </citation>
    <scope>NUCLEOTIDE SEQUENCE</scope>
    <source>
        <strain evidence="2">XZ-24</strain>
    </source>
</reference>
<organism evidence="2 3">
    <name type="scientific">Peiella sedimenti</name>
    <dbReference type="NCBI Taxonomy" id="3061083"/>
    <lineage>
        <taxon>Bacteria</taxon>
        <taxon>Pseudomonadati</taxon>
        <taxon>Pseudomonadota</taxon>
        <taxon>Alphaproteobacteria</taxon>
        <taxon>Caulobacterales</taxon>
        <taxon>Caulobacteraceae</taxon>
        <taxon>Peiella</taxon>
    </lineage>
</organism>
<feature type="transmembrane region" description="Helical" evidence="1">
    <location>
        <begin position="190"/>
        <end position="207"/>
    </location>
</feature>
<accession>A0ABT8SIK3</accession>
<sequence>MKGLRLQRLERAQVERICLGAGVLAPVFGVAMLLAASALYPGFDHATQYLSELGGPTAANPHVFNIGLTVLGLTGIAAGAGFHLALTRRGLGTLSALLTAALMVVGSIALIIGAVFPWPDPRHLWINMGLGIQIAPLALIWALRRDAPSKPLRLFLVIAWVAMLALTVITKHLVFQGLVNDANVGLWERSYAFVLVAWIGVAAWWLLRTHPPVRRTGESF</sequence>
<feature type="transmembrane region" description="Helical" evidence="1">
    <location>
        <begin position="97"/>
        <end position="118"/>
    </location>
</feature>
<keyword evidence="1" id="KW-0812">Transmembrane</keyword>
<dbReference type="Proteomes" id="UP001169063">
    <property type="component" value="Unassembled WGS sequence"/>
</dbReference>
<feature type="transmembrane region" description="Helical" evidence="1">
    <location>
        <begin position="21"/>
        <end position="43"/>
    </location>
</feature>
<dbReference type="InterPro" id="IPR009339">
    <property type="entry name" value="DUF998"/>
</dbReference>
<dbReference type="RefSeq" id="WP_302108805.1">
    <property type="nucleotide sequence ID" value="NZ_JAUKTR010000001.1"/>
</dbReference>
<evidence type="ECO:0000313" key="2">
    <source>
        <dbReference type="EMBL" id="MDO1558392.1"/>
    </source>
</evidence>